<proteinExistence type="predicted"/>
<dbReference type="PROSITE" id="PS51257">
    <property type="entry name" value="PROKAR_LIPOPROTEIN"/>
    <property type="match status" value="1"/>
</dbReference>
<dbReference type="EMBL" id="CAXAMM010041016">
    <property type="protein sequence ID" value="CAK9096772.1"/>
    <property type="molecule type" value="Genomic_DNA"/>
</dbReference>
<organism evidence="2 3">
    <name type="scientific">Durusdinium trenchii</name>
    <dbReference type="NCBI Taxonomy" id="1381693"/>
    <lineage>
        <taxon>Eukaryota</taxon>
        <taxon>Sar</taxon>
        <taxon>Alveolata</taxon>
        <taxon>Dinophyceae</taxon>
        <taxon>Suessiales</taxon>
        <taxon>Symbiodiniaceae</taxon>
        <taxon>Durusdinium</taxon>
    </lineage>
</organism>
<feature type="compositionally biased region" description="Basic and acidic residues" evidence="1">
    <location>
        <begin position="731"/>
        <end position="753"/>
    </location>
</feature>
<gene>
    <name evidence="2" type="ORF">SCF082_LOCUS45415</name>
</gene>
<reference evidence="2 3" key="1">
    <citation type="submission" date="2024-02" db="EMBL/GenBank/DDBJ databases">
        <authorList>
            <person name="Chen Y."/>
            <person name="Shah S."/>
            <person name="Dougan E. K."/>
            <person name="Thang M."/>
            <person name="Chan C."/>
        </authorList>
    </citation>
    <scope>NUCLEOTIDE SEQUENCE [LARGE SCALE GENOMIC DNA]</scope>
</reference>
<comment type="caution">
    <text evidence="2">The sequence shown here is derived from an EMBL/GenBank/DDBJ whole genome shotgun (WGS) entry which is preliminary data.</text>
</comment>
<feature type="region of interest" description="Disordered" evidence="1">
    <location>
        <begin position="482"/>
        <end position="503"/>
    </location>
</feature>
<feature type="compositionally biased region" description="Basic and acidic residues" evidence="1">
    <location>
        <begin position="787"/>
        <end position="805"/>
    </location>
</feature>
<keyword evidence="3" id="KW-1185">Reference proteome</keyword>
<feature type="region of interest" description="Disordered" evidence="1">
    <location>
        <begin position="616"/>
        <end position="682"/>
    </location>
</feature>
<evidence type="ECO:0000313" key="3">
    <source>
        <dbReference type="Proteomes" id="UP001642464"/>
    </source>
</evidence>
<name>A0ABP0RCB0_9DINO</name>
<evidence type="ECO:0000313" key="2">
    <source>
        <dbReference type="EMBL" id="CAK9096772.1"/>
    </source>
</evidence>
<protein>
    <submittedName>
        <fullName evidence="2">Uncharacterized protein</fullName>
    </submittedName>
</protein>
<feature type="compositionally biased region" description="Basic and acidic residues" evidence="1">
    <location>
        <begin position="823"/>
        <end position="840"/>
    </location>
</feature>
<evidence type="ECO:0000256" key="1">
    <source>
        <dbReference type="SAM" id="MobiDB-lite"/>
    </source>
</evidence>
<dbReference type="Proteomes" id="UP001642464">
    <property type="component" value="Unassembled WGS sequence"/>
</dbReference>
<feature type="compositionally biased region" description="Polar residues" evidence="1">
    <location>
        <begin position="657"/>
        <end position="675"/>
    </location>
</feature>
<accession>A0ABP0RCB0</accession>
<feature type="compositionally biased region" description="Polar residues" evidence="1">
    <location>
        <begin position="760"/>
        <end position="776"/>
    </location>
</feature>
<feature type="region of interest" description="Disordered" evidence="1">
    <location>
        <begin position="699"/>
        <end position="841"/>
    </location>
</feature>
<sequence length="867" mass="95615">MMVCRLICLQGGSSNLGMACEQQMDESKAELDERAARAPHLATTAGPVDYEVVVPTYRRWRSTQEVTKKKRFKDSNQPFILDHTLGFLSREDVPKERVTLFVANEGEEKEYRKALEGSAWANVRIQISMPGVRDSRNFIYKFFPADTYVVSLDDDMEGIKWKIREGSDTSSCIDLPRGHFLKIVRDAYQRMKETGAFLWGLSTSQNPRFLVMDDVSMRNGLVNGYLHGFICRPDAAPDLLRRLPDAVEDAEFSVRHFAKDKVVLRYRMYAGVTSPYTNGGGLQSKFHVGGSIRKSEEWCGAQQLHELFPTLIAAPSEGDKCRQNATEVRFISQTGLGVKARKFAVRRLKGLCRFMIPQLKGKEKRKTALAALARLKAFAVRKQKKQLPALKKVPEASGSRKLSGQAVPQAERPLLLLGEDKIRFAPNPKKKGTDAHRRYAKYSRAKKVSELTALGCKNIDFRYDLKSGFLKVVELDTRPASNECMVEDDPPSPAPHPPSGRARSAQVRLTEVTGKHPGLFLSKESLLPLQHRCPALQGSWALCAAKGGPLSKISLPCFRILLHWTKTGRLVFAHNRAAELHAALQVLGAKTTAERLREWMTKRELKFSLQSPQSLPADELCGHSNTGEAPTLGEASAPVRKRTRTAGTMPGRKKACNKTSANTVKAGSSSPQTVASAKAEEQTGKDILADIQRNPEAAAMTKDPVNDSAPPSLSEKDLGAGCGDTGLESLKAADKNERTEGWKAESKEPERISKRPRGQSVLSFSFSGTDKNQVAPATSHLPSRVATSDRMDSDSNKGEMARPCEETPAEPVAEVKSAPDPSPSHEKNSEAAKIQHKEEDGQVTIVLGNQRHRQKSLLSMFASRTGG</sequence>